<dbReference type="EMBL" id="DVIQ01000056">
    <property type="protein sequence ID" value="HIS31762.1"/>
    <property type="molecule type" value="Genomic_DNA"/>
</dbReference>
<organism evidence="3 4">
    <name type="scientific">Candidatus Limivivens intestinipullorum</name>
    <dbReference type="NCBI Taxonomy" id="2840858"/>
    <lineage>
        <taxon>Bacteria</taxon>
        <taxon>Bacillati</taxon>
        <taxon>Bacillota</taxon>
        <taxon>Clostridia</taxon>
        <taxon>Lachnospirales</taxon>
        <taxon>Lachnospiraceae</taxon>
        <taxon>Lachnospiraceae incertae sedis</taxon>
        <taxon>Candidatus Limivivens</taxon>
    </lineage>
</organism>
<feature type="signal peptide" evidence="2">
    <location>
        <begin position="1"/>
        <end position="28"/>
    </location>
</feature>
<reference evidence="3" key="2">
    <citation type="journal article" date="2021" name="PeerJ">
        <title>Extensive microbial diversity within the chicken gut microbiome revealed by metagenomics and culture.</title>
        <authorList>
            <person name="Gilroy R."/>
            <person name="Ravi A."/>
            <person name="Getino M."/>
            <person name="Pursley I."/>
            <person name="Horton D.L."/>
            <person name="Alikhan N.F."/>
            <person name="Baker D."/>
            <person name="Gharbi K."/>
            <person name="Hall N."/>
            <person name="Watson M."/>
            <person name="Adriaenssens E.M."/>
            <person name="Foster-Nyarko E."/>
            <person name="Jarju S."/>
            <person name="Secka A."/>
            <person name="Antonio M."/>
            <person name="Oren A."/>
            <person name="Chaudhuri R.R."/>
            <person name="La Ragione R."/>
            <person name="Hildebrand F."/>
            <person name="Pallen M.J."/>
        </authorList>
    </citation>
    <scope>NUCLEOTIDE SEQUENCE</scope>
    <source>
        <strain evidence="3">CHK190-19873</strain>
    </source>
</reference>
<feature type="region of interest" description="Disordered" evidence="1">
    <location>
        <begin position="291"/>
        <end position="317"/>
    </location>
</feature>
<keyword evidence="2" id="KW-0732">Signal</keyword>
<dbReference type="AlphaFoldDB" id="A0A9D1ETF4"/>
<reference evidence="3" key="1">
    <citation type="submission" date="2020-10" db="EMBL/GenBank/DDBJ databases">
        <authorList>
            <person name="Gilroy R."/>
        </authorList>
    </citation>
    <scope>NUCLEOTIDE SEQUENCE</scope>
    <source>
        <strain evidence="3">CHK190-19873</strain>
    </source>
</reference>
<gene>
    <name evidence="3" type="ORF">IAB44_09505</name>
</gene>
<evidence type="ECO:0000313" key="4">
    <source>
        <dbReference type="Proteomes" id="UP000823935"/>
    </source>
</evidence>
<dbReference type="InterPro" id="IPR046720">
    <property type="entry name" value="DUF6612"/>
</dbReference>
<accession>A0A9D1ETF4</accession>
<dbReference type="Pfam" id="PF20316">
    <property type="entry name" value="DUF6612"/>
    <property type="match status" value="1"/>
</dbReference>
<dbReference type="Proteomes" id="UP000823935">
    <property type="component" value="Unassembled WGS sequence"/>
</dbReference>
<feature type="compositionally biased region" description="Polar residues" evidence="1">
    <location>
        <begin position="295"/>
        <end position="307"/>
    </location>
</feature>
<comment type="caution">
    <text evidence="3">The sequence shown here is derived from an EMBL/GenBank/DDBJ whole genome shotgun (WGS) entry which is preliminary data.</text>
</comment>
<proteinExistence type="predicted"/>
<evidence type="ECO:0000256" key="2">
    <source>
        <dbReference type="SAM" id="SignalP"/>
    </source>
</evidence>
<evidence type="ECO:0000256" key="1">
    <source>
        <dbReference type="SAM" id="MobiDB-lite"/>
    </source>
</evidence>
<sequence>MKIAKISRAAGVLAAAGMFAGVSVSGFAAETDPWQVYEEALTKQNELDGMDMSMSTAVSMMIEDQINDITLDMDCQMNGLQSGDLEMAATMNYTMGGEQLSDTMNVLTNARMYYTGGYLYMDMFDADVMGEDAVDYGKIKYPADIDSVMAQFGGSTDIMELNKEAISELTLEEDGDTKILRYALNADNTNSIIESVMGQLGNVSGSMSNADLYQITECTGTMTINSDGYIESQSMDLAMNVSLGDEDAETVYYSVNMDADILNPGQEVTVELPDDLDSYSDYEALLESLQEEYSTDSGESMTESVTETAEAGTEGAM</sequence>
<feature type="chain" id="PRO_5039501875" evidence="2">
    <location>
        <begin position="29"/>
        <end position="317"/>
    </location>
</feature>
<name>A0A9D1ETF4_9FIRM</name>
<protein>
    <submittedName>
        <fullName evidence="3">Uncharacterized protein</fullName>
    </submittedName>
</protein>
<evidence type="ECO:0000313" key="3">
    <source>
        <dbReference type="EMBL" id="HIS31762.1"/>
    </source>
</evidence>